<dbReference type="EMBL" id="CAJNOT010001371">
    <property type="protein sequence ID" value="CAF1189224.1"/>
    <property type="molecule type" value="Genomic_DNA"/>
</dbReference>
<proteinExistence type="predicted"/>
<feature type="signal peptide" evidence="1">
    <location>
        <begin position="1"/>
        <end position="22"/>
    </location>
</feature>
<name>A0A814Q8N4_9BILA</name>
<organism evidence="2 7">
    <name type="scientific">Rotaria sordida</name>
    <dbReference type="NCBI Taxonomy" id="392033"/>
    <lineage>
        <taxon>Eukaryota</taxon>
        <taxon>Metazoa</taxon>
        <taxon>Spiralia</taxon>
        <taxon>Gnathifera</taxon>
        <taxon>Rotifera</taxon>
        <taxon>Eurotatoria</taxon>
        <taxon>Bdelloidea</taxon>
        <taxon>Philodinida</taxon>
        <taxon>Philodinidae</taxon>
        <taxon>Rotaria</taxon>
    </lineage>
</organism>
<evidence type="ECO:0000313" key="7">
    <source>
        <dbReference type="Proteomes" id="UP000663854"/>
    </source>
</evidence>
<comment type="caution">
    <text evidence="2">The sequence shown here is derived from an EMBL/GenBank/DDBJ whole genome shotgun (WGS) entry which is preliminary data.</text>
</comment>
<evidence type="ECO:0000313" key="5">
    <source>
        <dbReference type="EMBL" id="CAF1369609.1"/>
    </source>
</evidence>
<accession>A0A814Q8N4</accession>
<dbReference type="Proteomes" id="UP000663836">
    <property type="component" value="Unassembled WGS sequence"/>
</dbReference>
<reference evidence="2" key="1">
    <citation type="submission" date="2021-02" db="EMBL/GenBank/DDBJ databases">
        <authorList>
            <person name="Nowell W R."/>
        </authorList>
    </citation>
    <scope>NUCLEOTIDE SEQUENCE</scope>
</reference>
<dbReference type="EMBL" id="CAJNOL010001490">
    <property type="protein sequence ID" value="CAF1369609.1"/>
    <property type="molecule type" value="Genomic_DNA"/>
</dbReference>
<keyword evidence="1" id="KW-0732">Signal</keyword>
<evidence type="ECO:0000313" key="2">
    <source>
        <dbReference type="EMBL" id="CAF1115876.1"/>
    </source>
</evidence>
<protein>
    <submittedName>
        <fullName evidence="2">Uncharacterized protein</fullName>
    </submittedName>
</protein>
<dbReference type="EMBL" id="CAJNOH010000745">
    <property type="protein sequence ID" value="CAF1115876.1"/>
    <property type="molecule type" value="Genomic_DNA"/>
</dbReference>
<keyword evidence="8" id="KW-1185">Reference proteome</keyword>
<evidence type="ECO:0000313" key="4">
    <source>
        <dbReference type="EMBL" id="CAF1364959.1"/>
    </source>
</evidence>
<evidence type="ECO:0000313" key="8">
    <source>
        <dbReference type="Proteomes" id="UP000663870"/>
    </source>
</evidence>
<dbReference type="EMBL" id="CAJOBD010005717">
    <property type="protein sequence ID" value="CAF4040244.1"/>
    <property type="molecule type" value="Genomic_DNA"/>
</dbReference>
<evidence type="ECO:0000313" key="3">
    <source>
        <dbReference type="EMBL" id="CAF1189224.1"/>
    </source>
</evidence>
<evidence type="ECO:0000313" key="6">
    <source>
        <dbReference type="EMBL" id="CAF4040244.1"/>
    </source>
</evidence>
<gene>
    <name evidence="6" type="ORF">JBS370_LOCUS28460</name>
    <name evidence="4" type="ORF">JXQ802_LOCUS32832</name>
    <name evidence="5" type="ORF">JXQ802_LOCUS33077</name>
    <name evidence="2" type="ORF">PYM288_LOCUS20432</name>
    <name evidence="3" type="ORF">ZHD862_LOCUS22206</name>
</gene>
<dbReference type="EMBL" id="CAJNOL010001468">
    <property type="protein sequence ID" value="CAF1364959.1"/>
    <property type="molecule type" value="Genomic_DNA"/>
</dbReference>
<dbReference type="Proteomes" id="UP000663864">
    <property type="component" value="Unassembled WGS sequence"/>
</dbReference>
<dbReference type="AlphaFoldDB" id="A0A814Q8N4"/>
<feature type="chain" id="PRO_5044131978" evidence="1">
    <location>
        <begin position="23"/>
        <end position="103"/>
    </location>
</feature>
<sequence length="103" mass="11261">MIKLISLLLFIYISVLISLTNGRTCIICSSESNPACADPFDSSNASFIQLSGYIYCQKNVYSNGLITRFGGSTCSISDIRGITTVYCCSNLDSCNYDDHQLTC</sequence>
<evidence type="ECO:0000256" key="1">
    <source>
        <dbReference type="SAM" id="SignalP"/>
    </source>
</evidence>
<dbReference type="Proteomes" id="UP000663870">
    <property type="component" value="Unassembled WGS sequence"/>
</dbReference>
<dbReference type="Proteomes" id="UP000663854">
    <property type="component" value="Unassembled WGS sequence"/>
</dbReference>